<dbReference type="PROSITE" id="PS50102">
    <property type="entry name" value="RRM"/>
    <property type="match status" value="2"/>
</dbReference>
<dbReference type="Pfam" id="PF00076">
    <property type="entry name" value="RRM_1"/>
    <property type="match status" value="2"/>
</dbReference>
<feature type="region of interest" description="Disordered" evidence="4">
    <location>
        <begin position="503"/>
        <end position="607"/>
    </location>
</feature>
<feature type="region of interest" description="Disordered" evidence="4">
    <location>
        <begin position="310"/>
        <end position="329"/>
    </location>
</feature>
<feature type="compositionally biased region" description="Low complexity" evidence="4">
    <location>
        <begin position="389"/>
        <end position="400"/>
    </location>
</feature>
<feature type="compositionally biased region" description="Low complexity" evidence="4">
    <location>
        <begin position="267"/>
        <end position="291"/>
    </location>
</feature>
<comment type="caution">
    <text evidence="7">The sequence shown here is derived from an EMBL/GenBank/DDBJ whole genome shotgun (WGS) entry which is preliminary data.</text>
</comment>
<keyword evidence="1" id="KW-0677">Repeat</keyword>
<feature type="repeat" description="Pumilio" evidence="3">
    <location>
        <begin position="927"/>
        <end position="962"/>
    </location>
</feature>
<keyword evidence="8" id="KW-1185">Reference proteome</keyword>
<feature type="domain" description="RRM" evidence="5">
    <location>
        <begin position="702"/>
        <end position="777"/>
    </location>
</feature>
<dbReference type="SMART" id="SM00360">
    <property type="entry name" value="RRM"/>
    <property type="match status" value="2"/>
</dbReference>
<dbReference type="GO" id="GO:0003723">
    <property type="term" value="F:RNA binding"/>
    <property type="evidence" value="ECO:0007669"/>
    <property type="project" value="UniProtKB-UniRule"/>
</dbReference>
<keyword evidence="2" id="KW-0694">RNA-binding</keyword>
<dbReference type="InterPro" id="IPR001313">
    <property type="entry name" value="Pumilio_RNA-bd_rpt"/>
</dbReference>
<dbReference type="InterPro" id="IPR011989">
    <property type="entry name" value="ARM-like"/>
</dbReference>
<dbReference type="Proteomes" id="UP000738359">
    <property type="component" value="Unassembled WGS sequence"/>
</dbReference>
<gene>
    <name evidence="7" type="ORF">BGZ70_010307</name>
</gene>
<feature type="domain" description="RRM" evidence="5">
    <location>
        <begin position="612"/>
        <end position="687"/>
    </location>
</feature>
<feature type="region of interest" description="Disordered" evidence="4">
    <location>
        <begin position="379"/>
        <end position="402"/>
    </location>
</feature>
<dbReference type="Pfam" id="PF00806">
    <property type="entry name" value="PUF"/>
    <property type="match status" value="3"/>
</dbReference>
<feature type="region of interest" description="Disordered" evidence="4">
    <location>
        <begin position="1"/>
        <end position="27"/>
    </location>
</feature>
<name>A0A9P6J1G0_MORAP</name>
<feature type="compositionally biased region" description="Gly residues" evidence="4">
    <location>
        <begin position="318"/>
        <end position="329"/>
    </location>
</feature>
<feature type="compositionally biased region" description="Polar residues" evidence="4">
    <location>
        <begin position="582"/>
        <end position="595"/>
    </location>
</feature>
<dbReference type="CDD" id="cd00590">
    <property type="entry name" value="RRM_SF"/>
    <property type="match status" value="2"/>
</dbReference>
<evidence type="ECO:0000259" key="5">
    <source>
        <dbReference type="PROSITE" id="PS50102"/>
    </source>
</evidence>
<dbReference type="PROSITE" id="PS50302">
    <property type="entry name" value="PUM"/>
    <property type="match status" value="1"/>
</dbReference>
<dbReference type="EMBL" id="JAAAHY010000917">
    <property type="protein sequence ID" value="KAF9955222.1"/>
    <property type="molecule type" value="Genomic_DNA"/>
</dbReference>
<organism evidence="7 8">
    <name type="scientific">Mortierella alpina</name>
    <name type="common">Oleaginous fungus</name>
    <name type="synonym">Mortierella renispora</name>
    <dbReference type="NCBI Taxonomy" id="64518"/>
    <lineage>
        <taxon>Eukaryota</taxon>
        <taxon>Fungi</taxon>
        <taxon>Fungi incertae sedis</taxon>
        <taxon>Mucoromycota</taxon>
        <taxon>Mortierellomycotina</taxon>
        <taxon>Mortierellomycetes</taxon>
        <taxon>Mortierellales</taxon>
        <taxon>Mortierellaceae</taxon>
        <taxon>Mortierella</taxon>
    </lineage>
</organism>
<dbReference type="PANTHER" id="PTHR47093">
    <property type="entry name" value="PROTEIN JSN1-RELATED"/>
    <property type="match status" value="1"/>
</dbReference>
<dbReference type="InterPro" id="IPR035979">
    <property type="entry name" value="RBD_domain_sf"/>
</dbReference>
<feature type="compositionally biased region" description="Low complexity" evidence="4">
    <location>
        <begin position="199"/>
        <end position="223"/>
    </location>
</feature>
<protein>
    <submittedName>
        <fullName evidence="7">Uncharacterized protein</fullName>
    </submittedName>
</protein>
<dbReference type="Gene3D" id="3.30.70.330">
    <property type="match status" value="2"/>
</dbReference>
<dbReference type="PANTHER" id="PTHR47093:SF1">
    <property type="entry name" value="PROTEIN JSN1-RELATED"/>
    <property type="match status" value="1"/>
</dbReference>
<dbReference type="InterPro" id="IPR052645">
    <property type="entry name" value="Pumilio_domain_protein"/>
</dbReference>
<feature type="domain" description="PUM-HD" evidence="6">
    <location>
        <begin position="853"/>
        <end position="1218"/>
    </location>
</feature>
<dbReference type="OrthoDB" id="2017782at2759"/>
<dbReference type="PROSITE" id="PS50303">
    <property type="entry name" value="PUM_HD"/>
    <property type="match status" value="1"/>
</dbReference>
<evidence type="ECO:0000313" key="8">
    <source>
        <dbReference type="Proteomes" id="UP000738359"/>
    </source>
</evidence>
<evidence type="ECO:0000313" key="7">
    <source>
        <dbReference type="EMBL" id="KAF9955222.1"/>
    </source>
</evidence>
<feature type="non-terminal residue" evidence="7">
    <location>
        <position position="1375"/>
    </location>
</feature>
<feature type="compositionally biased region" description="Low complexity" evidence="4">
    <location>
        <begin position="13"/>
        <end position="27"/>
    </location>
</feature>
<dbReference type="SUPFAM" id="SSF54928">
    <property type="entry name" value="RNA-binding domain, RBD"/>
    <property type="match status" value="1"/>
</dbReference>
<evidence type="ECO:0000256" key="1">
    <source>
        <dbReference type="ARBA" id="ARBA00022737"/>
    </source>
</evidence>
<dbReference type="Gene3D" id="1.25.10.10">
    <property type="entry name" value="Leucine-rich Repeat Variant"/>
    <property type="match status" value="1"/>
</dbReference>
<accession>A0A9P6J1G0</accession>
<proteinExistence type="predicted"/>
<sequence length="1375" mass="145146">MDPHPASAAAPTSIAQGASGSSLSSINTTSAATANAYHGSMPTITTTSADLASTIPSFAAARRARADTLPSRPSPFLQDPSSSQPVGLPGAGGVFSLGGKNPPGVQRPLRRTPSLLVPPQLSTRHRSGSLTLPSASISAAFGPSIFTSSWGDPGSPGGDRPATTPTTREMLFDSENENAIMSTLDALGLDDPVQSSGITNNNNNNNNTSSNNNNSSSSSSNNSAGMNGMIPSGISTNHRVGVDLRSRSASFASSALSHMDLGSARGSSSTPTTSSPLAMGSVNSRSSSMHSLNSANSINGISSINGSVSSIKSSGSNGTIGSGGTGGGNAGAAVAMPDMRLEKSLAHSLLMPNSVSFANRIRSYSVSATAAYQEVLEDEHEDDIGHLTSSSPSSGTSGMYSGAGAGGVHQFQNFQQTHSRPRAISMGFLEIPQDIADEQRKFANAMPRSYSDMKARQTHQRTTSAGADMLCDMVNGVSIAAATDKNSANANIGTNTGAAIANGSANGSSNSNSNNNSNNHSSGGSNHTISHGHSLSLGYSSQLHSQQQLQQQQHSSQSQRPAHQHSSSYSGHSLSNGGELYQDSQTQPGASTPPFQDSAVSSSAVTQQVPTRSLWIGNVDPSFTTNDLMQVFSPFGPVESLKVIPDKECAFINFTRVEDAMRAKEDIAERRGGRIGNATVRVGYGKAELMANADAPVLHPTRALWIGNIPSSTTPAALHAMFLHFGPIESARVLTHKSCGFINFESMEDAVVAKKAMHGQEVFGLGTGAVRIGFAKVPAKMSPSDSPTPGHGDPMDMNGEHKSTTSTNRLSRQDVDGPTALDRMRALMTGATKGQNTTVTVERDATAEDPAFERQAMLKEFSAEGDSEAQEPLPACLTEPVAYFATIPAVAEPSPHRRLDAPRLREIRKRLDSGHCTQKELDAFSNECMDECVELCSDYIGNTVMQKLFERCSETQKTKMLELIAPHLASIGVHKNGTWAAQKIIDCAKSPAQTELICKHVRPYTPPLLLDQFGNYVVQCCLRLGSTRNGFIFEAMADKFWEIAQGRFGARAMRASLESQHASKTQQKHVAVAVVQNALALATNPNGTLMLTWLLDNSQLPGRYRVLAPRLAPHMATLATHKLASLTILKVINQRQEPDASDIMINSIISSNQDQVLVEILGDQVHGVSLIQKILASPNVEQQQKHVLAEKVKAVLTKLSAQNMQGCKRLLEEVNLILGGDASTPDHVKQSPGSGGYPAEFATTANFYVAMSANPHHLQSIAMPSDASSMMDSAAHLNVDGQEGVHVSGAAAPITSATMAHVSAYTIQHSPYFAMPHGQVYGHYPGHISPYYGPGTAFIPQPMTTMGYPGMMPQAGFNPYGAMPPPGMGGVLPHP</sequence>
<evidence type="ECO:0000256" key="3">
    <source>
        <dbReference type="PROSITE-ProRule" id="PRU00317"/>
    </source>
</evidence>
<dbReference type="InterPro" id="IPR016024">
    <property type="entry name" value="ARM-type_fold"/>
</dbReference>
<feature type="region of interest" description="Disordered" evidence="4">
    <location>
        <begin position="262"/>
        <end position="291"/>
    </location>
</feature>
<dbReference type="SMART" id="SM00025">
    <property type="entry name" value="Pumilio"/>
    <property type="match status" value="6"/>
</dbReference>
<dbReference type="SUPFAM" id="SSF48371">
    <property type="entry name" value="ARM repeat"/>
    <property type="match status" value="1"/>
</dbReference>
<feature type="region of interest" description="Disordered" evidence="4">
    <location>
        <begin position="780"/>
        <end position="815"/>
    </location>
</feature>
<dbReference type="InterPro" id="IPR000504">
    <property type="entry name" value="RRM_dom"/>
</dbReference>
<evidence type="ECO:0000256" key="2">
    <source>
        <dbReference type="PROSITE-ProRule" id="PRU00176"/>
    </source>
</evidence>
<feature type="region of interest" description="Disordered" evidence="4">
    <location>
        <begin position="62"/>
        <end position="89"/>
    </location>
</feature>
<feature type="region of interest" description="Disordered" evidence="4">
    <location>
        <begin position="191"/>
        <end position="237"/>
    </location>
</feature>
<dbReference type="InterPro" id="IPR033133">
    <property type="entry name" value="PUM-HD"/>
</dbReference>
<dbReference type="GO" id="GO:0000288">
    <property type="term" value="P:nuclear-transcribed mRNA catabolic process, deadenylation-dependent decay"/>
    <property type="evidence" value="ECO:0007669"/>
    <property type="project" value="TreeGrafter"/>
</dbReference>
<reference evidence="7" key="1">
    <citation type="journal article" date="2020" name="Fungal Divers.">
        <title>Resolving the Mortierellaceae phylogeny through synthesis of multi-gene phylogenetics and phylogenomics.</title>
        <authorList>
            <person name="Vandepol N."/>
            <person name="Liber J."/>
            <person name="Desiro A."/>
            <person name="Na H."/>
            <person name="Kennedy M."/>
            <person name="Barry K."/>
            <person name="Grigoriev I.V."/>
            <person name="Miller A.N."/>
            <person name="O'Donnell K."/>
            <person name="Stajich J.E."/>
            <person name="Bonito G."/>
        </authorList>
    </citation>
    <scope>NUCLEOTIDE SEQUENCE</scope>
    <source>
        <strain evidence="7">CK1249</strain>
    </source>
</reference>
<evidence type="ECO:0000256" key="4">
    <source>
        <dbReference type="SAM" id="MobiDB-lite"/>
    </source>
</evidence>
<dbReference type="InterPro" id="IPR012677">
    <property type="entry name" value="Nucleotide-bd_a/b_plait_sf"/>
</dbReference>
<evidence type="ECO:0000259" key="6">
    <source>
        <dbReference type="PROSITE" id="PS50303"/>
    </source>
</evidence>
<feature type="compositionally biased region" description="Low complexity" evidence="4">
    <location>
        <begin position="503"/>
        <end position="578"/>
    </location>
</feature>